<evidence type="ECO:0000313" key="5">
    <source>
        <dbReference type="EMBL" id="PVD35077.1"/>
    </source>
</evidence>
<dbReference type="SMART" id="SM00554">
    <property type="entry name" value="FAS1"/>
    <property type="match status" value="4"/>
</dbReference>
<dbReference type="GO" id="GO:0050839">
    <property type="term" value="F:cell adhesion molecule binding"/>
    <property type="evidence" value="ECO:0007669"/>
    <property type="project" value="TreeGrafter"/>
</dbReference>
<dbReference type="PROSITE" id="PS51041">
    <property type="entry name" value="EMI"/>
    <property type="match status" value="1"/>
</dbReference>
<evidence type="ECO:0000256" key="1">
    <source>
        <dbReference type="ARBA" id="ARBA00022729"/>
    </source>
</evidence>
<dbReference type="PROSITE" id="PS50213">
    <property type="entry name" value="FAS1"/>
    <property type="match status" value="4"/>
</dbReference>
<dbReference type="GO" id="GO:0031012">
    <property type="term" value="C:extracellular matrix"/>
    <property type="evidence" value="ECO:0007669"/>
    <property type="project" value="TreeGrafter"/>
</dbReference>
<dbReference type="InterPro" id="IPR011489">
    <property type="entry name" value="EMI_domain"/>
</dbReference>
<dbReference type="PANTHER" id="PTHR10900:SF114">
    <property type="entry name" value="FAS1 DOMAIN-CONTAINING PROTEIN"/>
    <property type="match status" value="1"/>
</dbReference>
<keyword evidence="6" id="KW-1185">Reference proteome</keyword>
<dbReference type="AlphaFoldDB" id="A0A2T7PNY2"/>
<evidence type="ECO:0000313" key="6">
    <source>
        <dbReference type="Proteomes" id="UP000245119"/>
    </source>
</evidence>
<accession>A0A2T7PNY2</accession>
<dbReference type="Proteomes" id="UP000245119">
    <property type="component" value="Linkage Group LG3"/>
</dbReference>
<dbReference type="InterPro" id="IPR000782">
    <property type="entry name" value="FAS1_domain"/>
</dbReference>
<dbReference type="PANTHER" id="PTHR10900">
    <property type="entry name" value="PERIOSTIN-RELATED"/>
    <property type="match status" value="1"/>
</dbReference>
<dbReference type="STRING" id="400727.A0A2T7PNY2"/>
<dbReference type="SUPFAM" id="SSF82153">
    <property type="entry name" value="FAS1 domain"/>
    <property type="match status" value="4"/>
</dbReference>
<keyword evidence="2" id="KW-1015">Disulfide bond</keyword>
<sequence>MDSIYGDVITCSPRMLEPVSGAGNFSPVVMLALSCVRRQQQHPDMMVAIPLLVVCSLVFVSASAQRANGKTTKSPGPNMCMVQQVIGTNEKFFTHCVAQHLKMICERPTFLSWDCCSGYEKEEGKVGCTKVKPLGNLLETAGDLGLSQFSQHAERNNLSHTLRHEGAFTVFAPANEAFAQTTPYERSLLNPAHGSQSLLLYHVAPGKLTLDTFHARSQNFVTLYEDKRIRVNKYAYGVATVNCARIIRADETATNGIIHVIDEVVKPLDLQGNLAERIFSDDKYSQFQLALFVADMINQLHQTDRTFTVLAPTDQAFAKLPREILDLILTDANTAEKVIKRHVVRGVYCGDAIVVSVGLKTLDDSRVLFRCTRNGLYVNGARVVDRDLLATNGVIHGIDRVLLPDSVRQPTDLLDEMNVKQFMALVRRAGLEHKLNNVSNVTIFAPTDKALDELPSSAQAALTSDPLAVDKLLDYHIVKGRLTENRLIGDLALDTGLSAKIKVTVFRNGVAVNNAKAVGPPRECDKALIQKVDKVLVPTENTLMDLINNDKDLSIFQQAMETSGMSETLLRDGSYTVLAPTNMAFSYLNQWRLDEMLNDPERVKKFVDRHIINRMIVKCEIPEQGTYGIASRQGDLTVFTYDTRNQLLVNDLINVDSPDNMAVNGVLHKVADVLKCSCELGVTMSTRYQHRTSSRRHFHRLRY</sequence>
<dbReference type="EMBL" id="PZQS01000003">
    <property type="protein sequence ID" value="PVD35077.1"/>
    <property type="molecule type" value="Genomic_DNA"/>
</dbReference>
<dbReference type="OrthoDB" id="286301at2759"/>
<protein>
    <submittedName>
        <fullName evidence="5">Uncharacterized protein</fullName>
    </submittedName>
</protein>
<dbReference type="InterPro" id="IPR036378">
    <property type="entry name" value="FAS1_dom_sf"/>
</dbReference>
<evidence type="ECO:0000256" key="2">
    <source>
        <dbReference type="ARBA" id="ARBA00023157"/>
    </source>
</evidence>
<reference evidence="5 6" key="1">
    <citation type="submission" date="2018-04" db="EMBL/GenBank/DDBJ databases">
        <title>The genome of golden apple snail Pomacea canaliculata provides insight into stress tolerance and invasive adaptation.</title>
        <authorList>
            <person name="Liu C."/>
            <person name="Liu B."/>
            <person name="Ren Y."/>
            <person name="Zhang Y."/>
            <person name="Wang H."/>
            <person name="Li S."/>
            <person name="Jiang F."/>
            <person name="Yin L."/>
            <person name="Zhang G."/>
            <person name="Qian W."/>
            <person name="Fan W."/>
        </authorList>
    </citation>
    <scope>NUCLEOTIDE SEQUENCE [LARGE SCALE GENOMIC DNA]</scope>
    <source>
        <strain evidence="5">SZHN2017</strain>
        <tissue evidence="5">Muscle</tissue>
    </source>
</reference>
<dbReference type="Pfam" id="PF02469">
    <property type="entry name" value="Fasciclin"/>
    <property type="match status" value="4"/>
</dbReference>
<feature type="domain" description="FAS1" evidence="3">
    <location>
        <begin position="271"/>
        <end position="402"/>
    </location>
</feature>
<gene>
    <name evidence="5" type="ORF">C0Q70_06358</name>
</gene>
<dbReference type="GO" id="GO:0030198">
    <property type="term" value="P:extracellular matrix organization"/>
    <property type="evidence" value="ECO:0007669"/>
    <property type="project" value="TreeGrafter"/>
</dbReference>
<evidence type="ECO:0000259" key="4">
    <source>
        <dbReference type="PROSITE" id="PS51041"/>
    </source>
</evidence>
<feature type="domain" description="FAS1" evidence="3">
    <location>
        <begin position="133"/>
        <end position="265"/>
    </location>
</feature>
<dbReference type="GO" id="GO:0007155">
    <property type="term" value="P:cell adhesion"/>
    <property type="evidence" value="ECO:0007669"/>
    <property type="project" value="TreeGrafter"/>
</dbReference>
<comment type="caution">
    <text evidence="5">The sequence shown here is derived from an EMBL/GenBank/DDBJ whole genome shotgun (WGS) entry which is preliminary data.</text>
</comment>
<proteinExistence type="predicted"/>
<keyword evidence="1" id="KW-0732">Signal</keyword>
<evidence type="ECO:0000259" key="3">
    <source>
        <dbReference type="PROSITE" id="PS50213"/>
    </source>
</evidence>
<dbReference type="Gene3D" id="2.30.180.10">
    <property type="entry name" value="FAS1 domain"/>
    <property type="match status" value="4"/>
</dbReference>
<name>A0A2T7PNY2_POMCA</name>
<feature type="domain" description="FAS1" evidence="3">
    <location>
        <begin position="406"/>
        <end position="536"/>
    </location>
</feature>
<dbReference type="InterPro" id="IPR050904">
    <property type="entry name" value="Adhesion/Biosynth-related"/>
</dbReference>
<organism evidence="5 6">
    <name type="scientific">Pomacea canaliculata</name>
    <name type="common">Golden apple snail</name>
    <dbReference type="NCBI Taxonomy" id="400727"/>
    <lineage>
        <taxon>Eukaryota</taxon>
        <taxon>Metazoa</taxon>
        <taxon>Spiralia</taxon>
        <taxon>Lophotrochozoa</taxon>
        <taxon>Mollusca</taxon>
        <taxon>Gastropoda</taxon>
        <taxon>Caenogastropoda</taxon>
        <taxon>Architaenioglossa</taxon>
        <taxon>Ampullarioidea</taxon>
        <taxon>Ampullariidae</taxon>
        <taxon>Pomacea</taxon>
    </lineage>
</organism>
<feature type="domain" description="FAS1" evidence="3">
    <location>
        <begin position="540"/>
        <end position="674"/>
    </location>
</feature>
<feature type="domain" description="EMI" evidence="4">
    <location>
        <begin position="76"/>
        <end position="130"/>
    </location>
</feature>
<dbReference type="FunFam" id="2.30.180.10:FF:000032">
    <property type="entry name" value="Fasciclin domain-containing protein, putative"/>
    <property type="match status" value="1"/>
</dbReference>
<dbReference type="GO" id="GO:0005615">
    <property type="term" value="C:extracellular space"/>
    <property type="evidence" value="ECO:0007669"/>
    <property type="project" value="TreeGrafter"/>
</dbReference>